<reference evidence="2" key="1">
    <citation type="journal article" date="2023" name="Front. Plant Sci.">
        <title>Chromosomal-level genome assembly of Melastoma candidum provides insights into trichome evolution.</title>
        <authorList>
            <person name="Zhong Y."/>
            <person name="Wu W."/>
            <person name="Sun C."/>
            <person name="Zou P."/>
            <person name="Liu Y."/>
            <person name="Dai S."/>
            <person name="Zhou R."/>
        </authorList>
    </citation>
    <scope>NUCLEOTIDE SEQUENCE [LARGE SCALE GENOMIC DNA]</scope>
</reference>
<proteinExistence type="predicted"/>
<accession>A0ACB9QT20</accession>
<dbReference type="Proteomes" id="UP001057402">
    <property type="component" value="Chromosome 5"/>
</dbReference>
<comment type="caution">
    <text evidence="1">The sequence shown here is derived from an EMBL/GenBank/DDBJ whole genome shotgun (WGS) entry which is preliminary data.</text>
</comment>
<organism evidence="1 2">
    <name type="scientific">Melastoma candidum</name>
    <dbReference type="NCBI Taxonomy" id="119954"/>
    <lineage>
        <taxon>Eukaryota</taxon>
        <taxon>Viridiplantae</taxon>
        <taxon>Streptophyta</taxon>
        <taxon>Embryophyta</taxon>
        <taxon>Tracheophyta</taxon>
        <taxon>Spermatophyta</taxon>
        <taxon>Magnoliopsida</taxon>
        <taxon>eudicotyledons</taxon>
        <taxon>Gunneridae</taxon>
        <taxon>Pentapetalae</taxon>
        <taxon>rosids</taxon>
        <taxon>malvids</taxon>
        <taxon>Myrtales</taxon>
        <taxon>Melastomataceae</taxon>
        <taxon>Melastomatoideae</taxon>
        <taxon>Melastomateae</taxon>
        <taxon>Melastoma</taxon>
    </lineage>
</organism>
<evidence type="ECO:0000313" key="1">
    <source>
        <dbReference type="EMBL" id="KAI4369590.1"/>
    </source>
</evidence>
<gene>
    <name evidence="1" type="ORF">MLD38_018015</name>
</gene>
<keyword evidence="2" id="KW-1185">Reference proteome</keyword>
<protein>
    <submittedName>
        <fullName evidence="1">Uncharacterized protein</fullName>
    </submittedName>
</protein>
<name>A0ACB9QT20_9MYRT</name>
<evidence type="ECO:0000313" key="2">
    <source>
        <dbReference type="Proteomes" id="UP001057402"/>
    </source>
</evidence>
<sequence>MGKKVLGKELVNEFNEVMESMGDPEESRASIQRITTWFEELLGEVAARRESVLKVPPVSCTRQDMKELSNSFSDLVNVVSTTRFSRTMPGRIKKNCVNPSTTCWKTWRVSTRNKRNVRIMDRFEELLREAISMREANPDKPPTGCTEQDRRVLIYKFDELLENMGYWCPVESERLMQKIANKYGKMSTKWDKLRETMSKRN</sequence>
<dbReference type="EMBL" id="CM042884">
    <property type="protein sequence ID" value="KAI4369590.1"/>
    <property type="molecule type" value="Genomic_DNA"/>
</dbReference>